<accession>A0A1H6QNQ6</accession>
<protein>
    <submittedName>
        <fullName evidence="2">Uncharacterized iron-regulated membrane protein</fullName>
    </submittedName>
</protein>
<dbReference type="OrthoDB" id="9791166at2"/>
<evidence type="ECO:0000313" key="2">
    <source>
        <dbReference type="EMBL" id="SEI45361.1"/>
    </source>
</evidence>
<feature type="transmembrane region" description="Helical" evidence="1">
    <location>
        <begin position="430"/>
        <end position="456"/>
    </location>
</feature>
<keyword evidence="1" id="KW-0812">Transmembrane</keyword>
<evidence type="ECO:0000313" key="3">
    <source>
        <dbReference type="Proteomes" id="UP000242999"/>
    </source>
</evidence>
<dbReference type="InterPro" id="IPR005625">
    <property type="entry name" value="PepSY-ass_TM"/>
</dbReference>
<sequence length="467" mass="51523">MNTLSKIPETETHTGIAQSKSSYNRLWRWHLLAGLYVVPFMLMLSLTGIIMMIYKPVIEPIFYSELVSVAPAENQPRMSWQQQIELVQQAYPDGIVRQLLLPHDANDSVRVLVKLAGENLQVFVDPYRGKILGAVNKDATLYALADNIHGTLLLGAFGDGMIELAAALTLILLITGLMMWWARRKRQPEYLLKPNSKLKGRMSLREWHTLSGFYLTIVLGLFVVSGLSWTGIWGAKMVQAWNSFPDGVFSGIPLSDQSHASLNPGVEEQVPWNLEQTLMPASGSMAGKPGIPQGTPVNADSVIQYAQENGMTRFRLNLPTSPEGVYTAMAATMSGDITDPYADRTLHIDQYTGKVLADVGYKDYSLFSKAMAIGIPLHMGLWGKSNLVINILLCLGIIFISVAGVVMWWQRKPSNRRIHLGAPSSTKKRGALVLIPVICGLFVPLLGVTLIGFWLLTTVMCKSKAIA</sequence>
<feature type="transmembrane region" description="Helical" evidence="1">
    <location>
        <begin position="161"/>
        <end position="182"/>
    </location>
</feature>
<evidence type="ECO:0000256" key="1">
    <source>
        <dbReference type="SAM" id="Phobius"/>
    </source>
</evidence>
<dbReference type="AlphaFoldDB" id="A0A1H6QNQ6"/>
<organism evidence="2 3">
    <name type="scientific">Allopseudospirillum japonicum</name>
    <dbReference type="NCBI Taxonomy" id="64971"/>
    <lineage>
        <taxon>Bacteria</taxon>
        <taxon>Pseudomonadati</taxon>
        <taxon>Pseudomonadota</taxon>
        <taxon>Gammaproteobacteria</taxon>
        <taxon>Oceanospirillales</taxon>
        <taxon>Oceanospirillaceae</taxon>
        <taxon>Allopseudospirillum</taxon>
    </lineage>
</organism>
<keyword evidence="1" id="KW-1133">Transmembrane helix</keyword>
<reference evidence="3" key="1">
    <citation type="submission" date="2016-10" db="EMBL/GenBank/DDBJ databases">
        <authorList>
            <person name="Varghese N."/>
            <person name="Submissions S."/>
        </authorList>
    </citation>
    <scope>NUCLEOTIDE SEQUENCE [LARGE SCALE GENOMIC DNA]</scope>
    <source>
        <strain evidence="3">DSM 7165</strain>
    </source>
</reference>
<dbReference type="STRING" id="64971.SAMN05421831_10272"/>
<dbReference type="Proteomes" id="UP000242999">
    <property type="component" value="Unassembled WGS sequence"/>
</dbReference>
<name>A0A1H6QNQ6_9GAMM</name>
<dbReference type="RefSeq" id="WP_093308423.1">
    <property type="nucleotide sequence ID" value="NZ_FNYH01000002.1"/>
</dbReference>
<keyword evidence="1" id="KW-0472">Membrane</keyword>
<feature type="transmembrane region" description="Helical" evidence="1">
    <location>
        <begin position="212"/>
        <end position="235"/>
    </location>
</feature>
<dbReference type="Pfam" id="PF03929">
    <property type="entry name" value="PepSY_TM"/>
    <property type="match status" value="1"/>
</dbReference>
<keyword evidence="3" id="KW-1185">Reference proteome</keyword>
<dbReference type="EMBL" id="FNYH01000002">
    <property type="protein sequence ID" value="SEI45361.1"/>
    <property type="molecule type" value="Genomic_DNA"/>
</dbReference>
<dbReference type="PANTHER" id="PTHR34219:SF1">
    <property type="entry name" value="PEPSY DOMAIN-CONTAINING PROTEIN"/>
    <property type="match status" value="1"/>
</dbReference>
<dbReference type="PANTHER" id="PTHR34219">
    <property type="entry name" value="IRON-REGULATED INNER MEMBRANE PROTEIN-RELATED"/>
    <property type="match status" value="1"/>
</dbReference>
<feature type="transmembrane region" description="Helical" evidence="1">
    <location>
        <begin position="387"/>
        <end position="409"/>
    </location>
</feature>
<gene>
    <name evidence="2" type="ORF">SAMN05421831_10272</name>
</gene>
<proteinExistence type="predicted"/>
<feature type="transmembrane region" description="Helical" evidence="1">
    <location>
        <begin position="29"/>
        <end position="54"/>
    </location>
</feature>